<comment type="caution">
    <text evidence="1">The sequence shown here is derived from an EMBL/GenBank/DDBJ whole genome shotgun (WGS) entry which is preliminary data.</text>
</comment>
<dbReference type="InterPro" id="IPR009057">
    <property type="entry name" value="Homeodomain-like_sf"/>
</dbReference>
<proteinExistence type="predicted"/>
<dbReference type="InterPro" id="IPR002514">
    <property type="entry name" value="Transposase_8"/>
</dbReference>
<dbReference type="EMBL" id="WXEX01000006">
    <property type="protein sequence ID" value="MZP43093.1"/>
    <property type="molecule type" value="Genomic_DNA"/>
</dbReference>
<gene>
    <name evidence="1" type="ORF">GTO89_08590</name>
</gene>
<dbReference type="Pfam" id="PF01527">
    <property type="entry name" value="HTH_Tnp_1"/>
    <property type="match status" value="1"/>
</dbReference>
<dbReference type="GO" id="GO:0003677">
    <property type="term" value="F:DNA binding"/>
    <property type="evidence" value="ECO:0007669"/>
    <property type="project" value="InterPro"/>
</dbReference>
<evidence type="ECO:0000313" key="2">
    <source>
        <dbReference type="Proteomes" id="UP000471031"/>
    </source>
</evidence>
<evidence type="ECO:0000313" key="1">
    <source>
        <dbReference type="EMBL" id="MZP43093.1"/>
    </source>
</evidence>
<dbReference type="Proteomes" id="UP000471031">
    <property type="component" value="Unassembled WGS sequence"/>
</dbReference>
<protein>
    <submittedName>
        <fullName evidence="1">Transposase</fullName>
    </submittedName>
</protein>
<dbReference type="OrthoDB" id="1707197at2"/>
<dbReference type="GO" id="GO:0004803">
    <property type="term" value="F:transposase activity"/>
    <property type="evidence" value="ECO:0007669"/>
    <property type="project" value="InterPro"/>
</dbReference>
<dbReference type="RefSeq" id="WP_161261663.1">
    <property type="nucleotide sequence ID" value="NZ_JAFBDC010000005.1"/>
</dbReference>
<dbReference type="SUPFAM" id="SSF46689">
    <property type="entry name" value="Homeodomain-like"/>
    <property type="match status" value="1"/>
</dbReference>
<reference evidence="1 2" key="1">
    <citation type="submission" date="2020-01" db="EMBL/GenBank/DDBJ databases">
        <title>Whole genome sequence of Heliobacterium gestii DSM 11169.</title>
        <authorList>
            <person name="Kyndt J.A."/>
            <person name="Meyer T.E."/>
        </authorList>
    </citation>
    <scope>NUCLEOTIDE SEQUENCE [LARGE SCALE GENOMIC DNA]</scope>
    <source>
        <strain evidence="1 2">DSM 11169</strain>
    </source>
</reference>
<organism evidence="1 2">
    <name type="scientific">Heliomicrobium gestii</name>
    <name type="common">Heliobacterium gestii</name>
    <dbReference type="NCBI Taxonomy" id="2699"/>
    <lineage>
        <taxon>Bacteria</taxon>
        <taxon>Bacillati</taxon>
        <taxon>Bacillota</taxon>
        <taxon>Clostridia</taxon>
        <taxon>Eubacteriales</taxon>
        <taxon>Heliobacteriaceae</taxon>
        <taxon>Heliomicrobium</taxon>
    </lineage>
</organism>
<dbReference type="GO" id="GO:0006313">
    <property type="term" value="P:DNA transposition"/>
    <property type="evidence" value="ECO:0007669"/>
    <property type="project" value="InterPro"/>
</dbReference>
<keyword evidence="2" id="KW-1185">Reference proteome</keyword>
<name>A0A845LI10_HELGE</name>
<accession>A0A845LI10</accession>
<sequence>MRRNRYPKELKEQLIQEAMEVGNATQVARRHGIDPKRLYYWIRESQHKSFQEAPADAKQIAPYVPSAQEFKQLESENMALKKLLGEKALEIQILQDLIKKKNPGYRKN</sequence>
<dbReference type="AlphaFoldDB" id="A0A845LI10"/>